<feature type="compositionally biased region" description="Polar residues" evidence="2">
    <location>
        <begin position="1217"/>
        <end position="1228"/>
    </location>
</feature>
<feature type="region of interest" description="Disordered" evidence="2">
    <location>
        <begin position="951"/>
        <end position="1090"/>
    </location>
</feature>
<gene>
    <name evidence="3" type="ORF">JI435_145820</name>
</gene>
<evidence type="ECO:0000256" key="2">
    <source>
        <dbReference type="SAM" id="MobiDB-lite"/>
    </source>
</evidence>
<evidence type="ECO:0000256" key="1">
    <source>
        <dbReference type="SAM" id="Coils"/>
    </source>
</evidence>
<reference evidence="4" key="1">
    <citation type="journal article" date="2021" name="BMC Genomics">
        <title>Chromosome-level genome assembly and manually-curated proteome of model necrotroph Parastagonospora nodorum Sn15 reveals a genome-wide trove of candidate effector homologs, and redundancy of virulence-related functions within an accessory chromosome.</title>
        <authorList>
            <person name="Bertazzoni S."/>
            <person name="Jones D.A.B."/>
            <person name="Phan H.T."/>
            <person name="Tan K.-C."/>
            <person name="Hane J.K."/>
        </authorList>
    </citation>
    <scope>NUCLEOTIDE SEQUENCE [LARGE SCALE GENOMIC DNA]</scope>
    <source>
        <strain evidence="4">SN15 / ATCC MYA-4574 / FGSC 10173)</strain>
    </source>
</reference>
<feature type="region of interest" description="Disordered" evidence="2">
    <location>
        <begin position="190"/>
        <end position="312"/>
    </location>
</feature>
<protein>
    <submittedName>
        <fullName evidence="3">Uncharacterized protein</fullName>
    </submittedName>
</protein>
<dbReference type="PANTHER" id="PTHR45615">
    <property type="entry name" value="MYOSIN HEAVY CHAIN, NON-MUSCLE"/>
    <property type="match status" value="1"/>
</dbReference>
<feature type="coiled-coil region" evidence="1">
    <location>
        <begin position="614"/>
        <end position="655"/>
    </location>
</feature>
<keyword evidence="4" id="KW-1185">Reference proteome</keyword>
<feature type="compositionally biased region" description="Low complexity" evidence="2">
    <location>
        <begin position="824"/>
        <end position="842"/>
    </location>
</feature>
<feature type="compositionally biased region" description="Polar residues" evidence="2">
    <location>
        <begin position="978"/>
        <end position="987"/>
    </location>
</feature>
<accession>A0A7U2I6I2</accession>
<dbReference type="VEuPathDB" id="FungiDB:JI435_145820"/>
<feature type="compositionally biased region" description="Polar residues" evidence="2">
    <location>
        <begin position="582"/>
        <end position="594"/>
    </location>
</feature>
<feature type="region of interest" description="Disordered" evidence="2">
    <location>
        <begin position="814"/>
        <end position="931"/>
    </location>
</feature>
<dbReference type="PANTHER" id="PTHR45615:SF40">
    <property type="entry name" value="MYOSIN HEAVY CHAIN, NON-MUSCLE"/>
    <property type="match status" value="1"/>
</dbReference>
<organism evidence="3 4">
    <name type="scientific">Phaeosphaeria nodorum (strain SN15 / ATCC MYA-4574 / FGSC 10173)</name>
    <name type="common">Glume blotch fungus</name>
    <name type="synonym">Parastagonospora nodorum</name>
    <dbReference type="NCBI Taxonomy" id="321614"/>
    <lineage>
        <taxon>Eukaryota</taxon>
        <taxon>Fungi</taxon>
        <taxon>Dikarya</taxon>
        <taxon>Ascomycota</taxon>
        <taxon>Pezizomycotina</taxon>
        <taxon>Dothideomycetes</taxon>
        <taxon>Pleosporomycetidae</taxon>
        <taxon>Pleosporales</taxon>
        <taxon>Pleosporineae</taxon>
        <taxon>Phaeosphaeriaceae</taxon>
        <taxon>Parastagonospora</taxon>
    </lineage>
</organism>
<dbReference type="EMBL" id="CP069034">
    <property type="protein sequence ID" value="QRD01672.1"/>
    <property type="molecule type" value="Genomic_DNA"/>
</dbReference>
<evidence type="ECO:0000313" key="3">
    <source>
        <dbReference type="EMBL" id="QRD01672.1"/>
    </source>
</evidence>
<evidence type="ECO:0000313" key="4">
    <source>
        <dbReference type="Proteomes" id="UP000663193"/>
    </source>
</evidence>
<feature type="compositionally biased region" description="Low complexity" evidence="2">
    <location>
        <begin position="1165"/>
        <end position="1179"/>
    </location>
</feature>
<dbReference type="Proteomes" id="UP000663193">
    <property type="component" value="Chromosome 12"/>
</dbReference>
<dbReference type="OMA" id="NSPDMEN"/>
<feature type="region of interest" description="Disordered" evidence="2">
    <location>
        <begin position="394"/>
        <end position="453"/>
    </location>
</feature>
<feature type="compositionally biased region" description="Polar residues" evidence="2">
    <location>
        <begin position="412"/>
        <end position="421"/>
    </location>
</feature>
<dbReference type="OrthoDB" id="5431474at2759"/>
<sequence length="1285" mass="141719">MTSRRIFSWSKRQSGGSEYYRTGGIVSIDSPHLVNNGAEAKVAPKTARKVPSELKIITTENKPFLLSPLSASYMVNAASTLQAALNDILRSPAPCSATDLRPASVHKPLPGRPRSISLPTIADLPAELPGSILQENQGFPSDVVLETTSIGCPNYQNIRRSTLSVLSDFEDAEEFSALLKLFPEPLHDTNVPSFTPRSEMRSAHSEKALSPSLMSQPKPLRIQHNRSVSETTSHRRSRSELVASSVSTDVSLPESGRGTNPFARTRVGTGKTLQPSPFILEGQTWDNEQQERRRSELEPASTPTPSTTRSKQLEELQRTVATQHNYTSTFQTQSANLGASHESYIESLTDSHSSEVTSLKNNVRALEEQLARQPSLRHASSNNLLFLIDTTETQAHGSESAPQAAEIGAASPNESFQTAYEEQQRPTHRVTNSPDMENLKRKLSSTRRPETASRNLLPELNQYKQNNVALQKQIESLMAKLNESRSSERVLKVSLDEMSKSRDEWEEKAGEARKAAKNVQALQNTIDHLEDRLEIANMERLDAQEQLFIIQAQKSPFDFRHPSLDLPPATDHEQDKTAQGPHMSTSTIFSSGSPISPEKESQELSTLATFVAHIERLQDQVRQKDAEVQDLERSREELQQSHDQIEREQRALNLQVEIQNQLLKKTRRTDEHIEQLRAAILDREAIISEKDRSVRALERQLEYHKLLLQAQIRRHATMTLHAATSDNPLPELSKLTKREDIDRWIEQLQERLKKEKLMAIEHRTLDPIEARVADLRQEIDFYVREIIYYKLDIRGYKGDIRKLKKVTAQLSSFASRASDLDSDTSSLRPAATPAPTPELTSSDPRATSRPSYKAHPISRPITPPPSEPVSASKSSYGGSEVKSTGKRVPSHRDLQTPKTPQTPTRKVDRGNTGRADPIDFGVSLGQMNPTSPTRLRIKFGELLTSFPLGAAATPQKHKRSMSESTVPSYPAAGLPVQLSRSASLSESNRGRVTPDRPPRPQNSLFESPRFRRTAIFRPSHSQADGPTEAPISPLPATAAQASLSRRNSNASTVRIAPPHTALETQDGIARSPSPSSHAALRPRAGSASSAMAITPEPVGTSQERKLSAALNSSIPFVIGIGSPHNPAFVAPAITMQPTPCSITRNAPLKINPATSRVGVGGTMASSTSVSSPISPTDTSMLEPSFSLASTKPVPVPQTRKLSFSRKREDAPPKTPPHSRNVSGGSNRTAIRLPRTRERDVEARKMRKDSIGMPQPFGDPFGFERSMSVDEGNRGEAEVYGVGEAI</sequence>
<proteinExistence type="predicted"/>
<feature type="compositionally biased region" description="Polar residues" evidence="2">
    <location>
        <begin position="1039"/>
        <end position="1052"/>
    </location>
</feature>
<feature type="compositionally biased region" description="Basic and acidic residues" evidence="2">
    <location>
        <begin position="988"/>
        <end position="998"/>
    </location>
</feature>
<feature type="region of interest" description="Disordered" evidence="2">
    <location>
        <begin position="1159"/>
        <end position="1269"/>
    </location>
</feature>
<feature type="coiled-coil region" evidence="1">
    <location>
        <begin position="460"/>
        <end position="546"/>
    </location>
</feature>
<keyword evidence="1" id="KW-0175">Coiled coil</keyword>
<feature type="compositionally biased region" description="Basic and acidic residues" evidence="2">
    <location>
        <begin position="1234"/>
        <end position="1249"/>
    </location>
</feature>
<name>A0A7U2I6I2_PHANO</name>
<feature type="region of interest" description="Disordered" evidence="2">
    <location>
        <begin position="560"/>
        <end position="600"/>
    </location>
</feature>
<feature type="compositionally biased region" description="Basic and acidic residues" evidence="2">
    <location>
        <begin position="198"/>
        <end position="207"/>
    </location>
</feature>